<evidence type="ECO:0000256" key="4">
    <source>
        <dbReference type="ARBA" id="ARBA00022840"/>
    </source>
</evidence>
<comment type="caution">
    <text evidence="9">The sequence shown here is derived from an EMBL/GenBank/DDBJ whole genome shotgun (WGS) entry which is preliminary data.</text>
</comment>
<dbReference type="GO" id="GO:0005615">
    <property type="term" value="C:extracellular space"/>
    <property type="evidence" value="ECO:0007669"/>
    <property type="project" value="TreeGrafter"/>
</dbReference>
<dbReference type="InterPro" id="IPR014746">
    <property type="entry name" value="Gln_synth/guanido_kin_cat_dom"/>
</dbReference>
<evidence type="ECO:0000256" key="1">
    <source>
        <dbReference type="ARBA" id="ARBA00022679"/>
    </source>
</evidence>
<evidence type="ECO:0000313" key="9">
    <source>
        <dbReference type="EMBL" id="NEU06417.1"/>
    </source>
</evidence>
<dbReference type="EC" id="2.7.14.1" evidence="5"/>
<feature type="binding site" evidence="5 6">
    <location>
        <begin position="17"/>
        <end position="21"/>
    </location>
    <ligand>
        <name>ATP</name>
        <dbReference type="ChEBI" id="CHEBI:30616"/>
    </ligand>
</feature>
<evidence type="ECO:0000256" key="7">
    <source>
        <dbReference type="RuleBase" id="RU000505"/>
    </source>
</evidence>
<gene>
    <name evidence="5" type="primary">mcsB</name>
    <name evidence="9" type="ORF">G3M99_16545</name>
</gene>
<organism evidence="9 10">
    <name type="scientific">Clostridium senegalense</name>
    <dbReference type="NCBI Taxonomy" id="1465809"/>
    <lineage>
        <taxon>Bacteria</taxon>
        <taxon>Bacillati</taxon>
        <taxon>Bacillota</taxon>
        <taxon>Clostridia</taxon>
        <taxon>Eubacteriales</taxon>
        <taxon>Clostridiaceae</taxon>
        <taxon>Clostridium</taxon>
    </lineage>
</organism>
<keyword evidence="2 5" id="KW-0547">Nucleotide-binding</keyword>
<evidence type="ECO:0000259" key="8">
    <source>
        <dbReference type="PROSITE" id="PS51510"/>
    </source>
</evidence>
<proteinExistence type="inferred from homology"/>
<dbReference type="SUPFAM" id="SSF55931">
    <property type="entry name" value="Glutamine synthetase/guanido kinase"/>
    <property type="match status" value="1"/>
</dbReference>
<comment type="similarity">
    <text evidence="5 6 7">Belongs to the ATP:guanido phosphotransferase family.</text>
</comment>
<feature type="binding site" evidence="5 6">
    <location>
        <begin position="166"/>
        <end position="170"/>
    </location>
    <ligand>
        <name>ATP</name>
        <dbReference type="ChEBI" id="CHEBI:30616"/>
    </ligand>
</feature>
<dbReference type="GO" id="GO:0005524">
    <property type="term" value="F:ATP binding"/>
    <property type="evidence" value="ECO:0007669"/>
    <property type="project" value="UniProtKB-UniRule"/>
</dbReference>
<dbReference type="PANTHER" id="PTHR11547:SF38">
    <property type="entry name" value="ARGININE KINASE 1-RELATED"/>
    <property type="match status" value="1"/>
</dbReference>
<accession>A0A6M0H796</accession>
<feature type="binding site" evidence="5 6">
    <location>
        <position position="115"/>
    </location>
    <ligand>
        <name>ATP</name>
        <dbReference type="ChEBI" id="CHEBI:30616"/>
    </ligand>
</feature>
<dbReference type="GO" id="GO:1990424">
    <property type="term" value="F:protein arginine kinase activity"/>
    <property type="evidence" value="ECO:0007669"/>
    <property type="project" value="UniProtKB-EC"/>
</dbReference>
<dbReference type="PROSITE" id="PS00112">
    <property type="entry name" value="PHOSPHAGEN_KINASE"/>
    <property type="match status" value="1"/>
</dbReference>
<feature type="domain" description="Phosphagen kinase C-terminal" evidence="8">
    <location>
        <begin position="14"/>
        <end position="244"/>
    </location>
</feature>
<dbReference type="PROSITE" id="PS51510">
    <property type="entry name" value="PHOSPHAGEN_KINASE_C"/>
    <property type="match status" value="1"/>
</dbReference>
<keyword evidence="4 5" id="KW-0067">ATP-binding</keyword>
<evidence type="ECO:0000256" key="6">
    <source>
        <dbReference type="PROSITE-ProRule" id="PRU00843"/>
    </source>
</evidence>
<name>A0A6M0H796_9CLOT</name>
<dbReference type="InterPro" id="IPR022415">
    <property type="entry name" value="ATP-guanido_PTrfase_AS"/>
</dbReference>
<dbReference type="NCBIfam" id="NF002194">
    <property type="entry name" value="PRK01059.1-4"/>
    <property type="match status" value="1"/>
</dbReference>
<keyword evidence="10" id="KW-1185">Reference proteome</keyword>
<dbReference type="InterPro" id="IPR022414">
    <property type="entry name" value="ATP-guanido_PTrfase_cat"/>
</dbReference>
<comment type="function">
    <text evidence="5">Catalyzes the specific phosphorylation of arginine residues in proteins.</text>
</comment>
<evidence type="ECO:0000256" key="5">
    <source>
        <dbReference type="HAMAP-Rule" id="MF_00602"/>
    </source>
</evidence>
<keyword evidence="1 5" id="KW-0808">Transferase</keyword>
<dbReference type="Pfam" id="PF00217">
    <property type="entry name" value="ATP-gua_Ptrans"/>
    <property type="match status" value="1"/>
</dbReference>
<comment type="catalytic activity">
    <reaction evidence="5">
        <text>L-arginyl-[protein] + ATP = N(omega)-phospho-L-arginyl-[protein] + ADP + H(+)</text>
        <dbReference type="Rhea" id="RHEA:43384"/>
        <dbReference type="Rhea" id="RHEA-COMP:10532"/>
        <dbReference type="Rhea" id="RHEA-COMP:10533"/>
        <dbReference type="ChEBI" id="CHEBI:15378"/>
        <dbReference type="ChEBI" id="CHEBI:29965"/>
        <dbReference type="ChEBI" id="CHEBI:30616"/>
        <dbReference type="ChEBI" id="CHEBI:83226"/>
        <dbReference type="ChEBI" id="CHEBI:456216"/>
        <dbReference type="EC" id="2.7.14.1"/>
    </reaction>
</comment>
<dbReference type="EMBL" id="JAAGPU010000044">
    <property type="protein sequence ID" value="NEU06417.1"/>
    <property type="molecule type" value="Genomic_DNA"/>
</dbReference>
<dbReference type="GO" id="GO:0004111">
    <property type="term" value="F:creatine kinase activity"/>
    <property type="evidence" value="ECO:0007669"/>
    <property type="project" value="InterPro"/>
</dbReference>
<evidence type="ECO:0000256" key="3">
    <source>
        <dbReference type="ARBA" id="ARBA00022777"/>
    </source>
</evidence>
<dbReference type="GO" id="GO:0046314">
    <property type="term" value="P:phosphocreatine biosynthetic process"/>
    <property type="evidence" value="ECO:0007669"/>
    <property type="project" value="InterPro"/>
</dbReference>
<feature type="binding site" evidence="5 6">
    <location>
        <position position="81"/>
    </location>
    <ligand>
        <name>ATP</name>
        <dbReference type="ChEBI" id="CHEBI:30616"/>
    </ligand>
</feature>
<protein>
    <recommendedName>
        <fullName evidence="5">Protein-arginine kinase</fullName>
        <ecNumber evidence="5">2.7.14.1</ecNumber>
    </recommendedName>
</protein>
<evidence type="ECO:0000313" key="10">
    <source>
        <dbReference type="Proteomes" id="UP000481872"/>
    </source>
</evidence>
<dbReference type="RefSeq" id="WP_199870848.1">
    <property type="nucleotide sequence ID" value="NZ_JAAGPU010000044.1"/>
</dbReference>
<comment type="caution">
    <text evidence="5">Lacks conserved residue(s) required for the propagation of feature annotation.</text>
</comment>
<dbReference type="CDD" id="cd07930">
    <property type="entry name" value="bacterial_phosphagen_kinase"/>
    <property type="match status" value="1"/>
</dbReference>
<dbReference type="Proteomes" id="UP000481872">
    <property type="component" value="Unassembled WGS sequence"/>
</dbReference>
<dbReference type="InterPro" id="IPR000749">
    <property type="entry name" value="ATP-guanido_PTrfase"/>
</dbReference>
<reference evidence="9 10" key="1">
    <citation type="submission" date="2020-02" db="EMBL/GenBank/DDBJ databases">
        <title>Genome assembly of a novel Clostridium senegalense strain.</title>
        <authorList>
            <person name="Gupta T.B."/>
            <person name="Jauregui R."/>
            <person name="Maclean P."/>
            <person name="Nawarathana A."/>
            <person name="Brightwell G."/>
        </authorList>
    </citation>
    <scope>NUCLEOTIDE SEQUENCE [LARGE SCALE GENOMIC DNA]</scope>
    <source>
        <strain evidence="9 10">AGRFS4</strain>
    </source>
</reference>
<dbReference type="PANTHER" id="PTHR11547">
    <property type="entry name" value="ARGININE OR CREATINE KINASE"/>
    <property type="match status" value="1"/>
</dbReference>
<dbReference type="Gene3D" id="3.30.590.10">
    <property type="entry name" value="Glutamine synthetase/guanido kinase, catalytic domain"/>
    <property type="match status" value="1"/>
</dbReference>
<evidence type="ECO:0000256" key="2">
    <source>
        <dbReference type="ARBA" id="ARBA00022741"/>
    </source>
</evidence>
<dbReference type="HAMAP" id="MF_00602">
    <property type="entry name" value="Prot_Arg_kinase"/>
    <property type="match status" value="1"/>
</dbReference>
<dbReference type="AlphaFoldDB" id="A0A6M0H796"/>
<keyword evidence="3 5" id="KW-0418">Kinase</keyword>
<feature type="binding site" evidence="5 6">
    <location>
        <begin position="197"/>
        <end position="202"/>
    </location>
    <ligand>
        <name>ATP</name>
        <dbReference type="ChEBI" id="CHEBI:30616"/>
    </ligand>
</feature>
<dbReference type="InterPro" id="IPR023660">
    <property type="entry name" value="Arg_Kinase"/>
</dbReference>
<sequence>MENWINAEGLKDNVILSSRIRLARNLKGYPFPNKINKETADEIIKNIEDAFYSNENSKEEFKTIRLDEKTEIEKEMLFQKHIVSKSLLKNKDIGSVILNSNESISVMINEEDHLRIQGISSGLSLKEIYENINRIDNIIEEKLEFAYDSDIGYLTACPTNVGTGVRASVMVHLPCLCITKEIENAFNAVSKMGMTIRGLYGEGSKGYGNIFQISNQITLGPTEEEIINGLNAMIYQIIDKEKEARTRLMDRYKYEMKDRIMRARGILSTAIIIDYKESMELLSMIRLGIELDLIKDISKTTLNKLLIDISLPALQDKFKDEIKNDNINFYRAIVIKENFIKRGV</sequence>